<dbReference type="AlphaFoldDB" id="A0A914ZZJ2"/>
<dbReference type="Proteomes" id="UP000887569">
    <property type="component" value="Unplaced"/>
</dbReference>
<proteinExistence type="predicted"/>
<evidence type="ECO:0000313" key="2">
    <source>
        <dbReference type="WBParaSite" id="PgE057_g002_t01"/>
    </source>
</evidence>
<keyword evidence="1" id="KW-1185">Reference proteome</keyword>
<accession>A0A914ZZJ2</accession>
<protein>
    <submittedName>
        <fullName evidence="2">Uncharacterized protein</fullName>
    </submittedName>
</protein>
<dbReference type="WBParaSite" id="PgE057_g002_t01">
    <property type="protein sequence ID" value="PgE057_g002_t01"/>
    <property type="gene ID" value="PgE057_g002"/>
</dbReference>
<reference evidence="2" key="1">
    <citation type="submission" date="2022-11" db="UniProtKB">
        <authorList>
            <consortium name="WormBaseParasite"/>
        </authorList>
    </citation>
    <scope>IDENTIFICATION</scope>
</reference>
<evidence type="ECO:0000313" key="1">
    <source>
        <dbReference type="Proteomes" id="UP000887569"/>
    </source>
</evidence>
<organism evidence="1 2">
    <name type="scientific">Parascaris univalens</name>
    <name type="common">Nematode worm</name>
    <dbReference type="NCBI Taxonomy" id="6257"/>
    <lineage>
        <taxon>Eukaryota</taxon>
        <taxon>Metazoa</taxon>
        <taxon>Ecdysozoa</taxon>
        <taxon>Nematoda</taxon>
        <taxon>Chromadorea</taxon>
        <taxon>Rhabditida</taxon>
        <taxon>Spirurina</taxon>
        <taxon>Ascaridomorpha</taxon>
        <taxon>Ascaridoidea</taxon>
        <taxon>Ascarididae</taxon>
        <taxon>Parascaris</taxon>
    </lineage>
</organism>
<name>A0A914ZZJ2_PARUN</name>
<sequence>ILGKQHRELLKRLLPGRQHRCATPVSLLLNNLAYQCLLCRCRKNTNLPYIVRKARLRHRAFVTVNLGNSTRTNQRITLYVTVMCYGRERLHTAVAQRGSSC</sequence>